<keyword evidence="5" id="KW-1185">Reference proteome</keyword>
<dbReference type="RefSeq" id="WP_174192314.1">
    <property type="nucleotide sequence ID" value="NZ_JABULH010000001.1"/>
</dbReference>
<feature type="domain" description="EF-hand" evidence="3">
    <location>
        <begin position="142"/>
        <end position="177"/>
    </location>
</feature>
<dbReference type="EMBL" id="JABULH010000001">
    <property type="protein sequence ID" value="NTS64281.1"/>
    <property type="molecule type" value="Genomic_DNA"/>
</dbReference>
<dbReference type="Proteomes" id="UP000621447">
    <property type="component" value="Unassembled WGS sequence"/>
</dbReference>
<dbReference type="SUPFAM" id="SSF47473">
    <property type="entry name" value="EF-hand"/>
    <property type="match status" value="1"/>
</dbReference>
<evidence type="ECO:0000256" key="1">
    <source>
        <dbReference type="SAM" id="MobiDB-lite"/>
    </source>
</evidence>
<dbReference type="PROSITE" id="PS50222">
    <property type="entry name" value="EF_HAND_2"/>
    <property type="match status" value="1"/>
</dbReference>
<feature type="signal peptide" evidence="2">
    <location>
        <begin position="1"/>
        <end position="19"/>
    </location>
</feature>
<evidence type="ECO:0000313" key="4">
    <source>
        <dbReference type="EMBL" id="NTS64281.1"/>
    </source>
</evidence>
<dbReference type="InterPro" id="IPR002048">
    <property type="entry name" value="EF_hand_dom"/>
</dbReference>
<accession>A0ABX2JDI5</accession>
<feature type="compositionally biased region" description="Basic and acidic residues" evidence="1">
    <location>
        <begin position="61"/>
        <end position="98"/>
    </location>
</feature>
<feature type="compositionally biased region" description="Basic and acidic residues" evidence="1">
    <location>
        <begin position="126"/>
        <end position="162"/>
    </location>
</feature>
<sequence length="196" mass="21047">MNRFVLAALLGATALTAGAGVPAIAQTTPPAPTRDAPPEPRGGGMRGGWLMRADANNDGIVTRDEVIADADRRFAARDSDRDGKVSRDEERAARDARRGPPSPGADGMVPPPPPTGTADSPPPSDTRGDHPRRAMRPQTREQARERALRMFDRADTNHDGRVDAQEIEAMRLLMRARFAGAGDGDRRGSLPGDEQR</sequence>
<reference evidence="4 5" key="1">
    <citation type="submission" date="2020-06" db="EMBL/GenBank/DDBJ databases">
        <title>Sphingomonas hominis sp. nov., a member of the Sphingomonas, isolated from the hair of a 22-year-old girl.</title>
        <authorList>
            <person name="Zhang D.-F."/>
            <person name="Cui X.-W."/>
        </authorList>
    </citation>
    <scope>NUCLEOTIDE SEQUENCE [LARGE SCALE GENOMIC DNA]</scope>
    <source>
        <strain evidence="4 5">HHU CXW</strain>
    </source>
</reference>
<feature type="compositionally biased region" description="Pro residues" evidence="1">
    <location>
        <begin position="109"/>
        <end position="124"/>
    </location>
</feature>
<dbReference type="Gene3D" id="1.10.238.10">
    <property type="entry name" value="EF-hand"/>
    <property type="match status" value="2"/>
</dbReference>
<organism evidence="4 5">
    <name type="scientific">Sphingomonas hominis</name>
    <dbReference type="NCBI Taxonomy" id="2741495"/>
    <lineage>
        <taxon>Bacteria</taxon>
        <taxon>Pseudomonadati</taxon>
        <taxon>Pseudomonadota</taxon>
        <taxon>Alphaproteobacteria</taxon>
        <taxon>Sphingomonadales</taxon>
        <taxon>Sphingomonadaceae</taxon>
        <taxon>Sphingomonas</taxon>
    </lineage>
</organism>
<comment type="caution">
    <text evidence="4">The sequence shown here is derived from an EMBL/GenBank/DDBJ whole genome shotgun (WGS) entry which is preliminary data.</text>
</comment>
<protein>
    <recommendedName>
        <fullName evidence="3">EF-hand domain-containing protein</fullName>
    </recommendedName>
</protein>
<keyword evidence="2" id="KW-0732">Signal</keyword>
<evidence type="ECO:0000313" key="5">
    <source>
        <dbReference type="Proteomes" id="UP000621447"/>
    </source>
</evidence>
<dbReference type="InterPro" id="IPR011992">
    <property type="entry name" value="EF-hand-dom_pair"/>
</dbReference>
<evidence type="ECO:0000259" key="3">
    <source>
        <dbReference type="PROSITE" id="PS50222"/>
    </source>
</evidence>
<feature type="region of interest" description="Disordered" evidence="1">
    <location>
        <begin position="23"/>
        <end position="162"/>
    </location>
</feature>
<name>A0ABX2JDI5_9SPHN</name>
<proteinExistence type="predicted"/>
<dbReference type="InterPro" id="IPR018247">
    <property type="entry name" value="EF_Hand_1_Ca_BS"/>
</dbReference>
<evidence type="ECO:0000256" key="2">
    <source>
        <dbReference type="SAM" id="SignalP"/>
    </source>
</evidence>
<gene>
    <name evidence="4" type="ORF">HRV97_03790</name>
</gene>
<dbReference type="PROSITE" id="PS00018">
    <property type="entry name" value="EF_HAND_1"/>
    <property type="match status" value="1"/>
</dbReference>
<dbReference type="Pfam" id="PF13202">
    <property type="entry name" value="EF-hand_5"/>
    <property type="match status" value="1"/>
</dbReference>
<feature type="chain" id="PRO_5047465771" description="EF-hand domain-containing protein" evidence="2">
    <location>
        <begin position="20"/>
        <end position="196"/>
    </location>
</feature>